<evidence type="ECO:0000313" key="2">
    <source>
        <dbReference type="Proteomes" id="UP001140562"/>
    </source>
</evidence>
<accession>A0A9W9C4G3</accession>
<dbReference type="AlphaFoldDB" id="A0A9W9C4G3"/>
<protein>
    <recommendedName>
        <fullName evidence="3">Fungal N-terminal domain-containing protein</fullName>
    </recommendedName>
</protein>
<comment type="caution">
    <text evidence="1">The sequence shown here is derived from an EMBL/GenBank/DDBJ whole genome shotgun (WGS) entry which is preliminary data.</text>
</comment>
<reference evidence="1" key="1">
    <citation type="submission" date="2022-10" db="EMBL/GenBank/DDBJ databases">
        <title>Tapping the CABI collections for fungal endophytes: first genome assemblies for Collariella, Neodidymelliopsis, Ascochyta clinopodiicola, Didymella pomorum, Didymosphaeria variabile, Neocosmospora piperis and Neocucurbitaria cava.</title>
        <authorList>
            <person name="Hill R."/>
        </authorList>
    </citation>
    <scope>NUCLEOTIDE SEQUENCE</scope>
    <source>
        <strain evidence="1">IMI 360193</strain>
    </source>
</reference>
<dbReference type="EMBL" id="JAPEUV010000009">
    <property type="protein sequence ID" value="KAJ4341859.1"/>
    <property type="molecule type" value="Genomic_DNA"/>
</dbReference>
<keyword evidence="2" id="KW-1185">Reference proteome</keyword>
<gene>
    <name evidence="1" type="ORF">N0V87_001524</name>
</gene>
<evidence type="ECO:0008006" key="3">
    <source>
        <dbReference type="Google" id="ProtNLM"/>
    </source>
</evidence>
<name>A0A9W9C4G3_9PLEO</name>
<dbReference type="OrthoDB" id="3494205at2759"/>
<proteinExistence type="predicted"/>
<sequence>MEAFAVISIVSSIVQLVDFGASCLSSGLQLYRSTDGVSDEHEAIGIATQHLAVLNTQVRTADWSHTDQALQNLCNQITSTTTELLGALKKVKVTGKKTKFKCMRKAIQSVWSGEKIEGMERMLNGYKAELNLHISVEIRKGIQDAQTLITARLDQCTERTREIFDAVIHDRDVFETTTRDQTVLLQVSMIAIRERIGESQVAVQVEVRNAAEGIELANQAEHVDTRQMLLDEGDRITASLEATAQLDADQYEETRLKIAELQGDLMNVMKLWQAKEQHLQDVLRQILEATSEKKRKVLQADGNAITETLVALAEVYRQILAKLDSLKATAADWARISGAWTAARYAQLSQSIGPRIEMMTPEDSHVAVYKVDPFEAHGVYYGEQVKTSYVWMETHSSLVDPLTIRQKWPIQATQRTIEDGRHNVDSNYRALWLLSMVNAAILRNFTPTTASLDLMAETFVNVLPANAARYGRTDDTPMSSTGDMTRQPSATLKRHLQYLTKFAELRGMLNVRPDTPITDQPAHARLWDTENLTSLERRHLLDLLAWLIGPQPLDWSQRSQCVHIAQAGPARAIIDNLMRMGVQAFISTDEDGFTPPQIVVQSKEILQQFGSLLEMSANQMAAGGRSRRSSEMSFTAMHILNRSAPSRHRSVGSR</sequence>
<dbReference type="Proteomes" id="UP001140562">
    <property type="component" value="Unassembled WGS sequence"/>
</dbReference>
<organism evidence="1 2">
    <name type="scientific">Didymella glomerata</name>
    <dbReference type="NCBI Taxonomy" id="749621"/>
    <lineage>
        <taxon>Eukaryota</taxon>
        <taxon>Fungi</taxon>
        <taxon>Dikarya</taxon>
        <taxon>Ascomycota</taxon>
        <taxon>Pezizomycotina</taxon>
        <taxon>Dothideomycetes</taxon>
        <taxon>Pleosporomycetidae</taxon>
        <taxon>Pleosporales</taxon>
        <taxon>Pleosporineae</taxon>
        <taxon>Didymellaceae</taxon>
        <taxon>Didymella</taxon>
    </lineage>
</organism>
<evidence type="ECO:0000313" key="1">
    <source>
        <dbReference type="EMBL" id="KAJ4341859.1"/>
    </source>
</evidence>